<dbReference type="OrthoDB" id="8062037at2759"/>
<sequence length="134" mass="15414">MSQKKPRLESQDQDDHFQCPICYEDWKRKGEHRLVSLACGHLFGNSCIRRWAADSRNDSCPICQKIIKTSKIRNVLPIKLVVQDTSQIDELSKELNSLKSQIKEKQNALELSKLALSLCQRELEKAKKAHIPSQ</sequence>
<dbReference type="GO" id="GO:0004842">
    <property type="term" value="F:ubiquitin-protein transferase activity"/>
    <property type="evidence" value="ECO:0007669"/>
    <property type="project" value="InterPro"/>
</dbReference>
<dbReference type="PANTHER" id="PTHR16047">
    <property type="entry name" value="RFWD3 PROTEIN"/>
    <property type="match status" value="1"/>
</dbReference>
<dbReference type="PROSITE" id="PS50089">
    <property type="entry name" value="ZF_RING_2"/>
    <property type="match status" value="1"/>
</dbReference>
<evidence type="ECO:0000313" key="4">
    <source>
        <dbReference type="EMBL" id="ORE04769.1"/>
    </source>
</evidence>
<dbReference type="Proteomes" id="UP000242414">
    <property type="component" value="Unassembled WGS sequence"/>
</dbReference>
<feature type="domain" description="RING-type" evidence="3">
    <location>
        <begin position="19"/>
        <end position="64"/>
    </location>
</feature>
<dbReference type="InterPro" id="IPR037381">
    <property type="entry name" value="RFWD3"/>
</dbReference>
<dbReference type="AlphaFoldDB" id="A0A1X0QYE4"/>
<keyword evidence="2" id="KW-0175">Coiled coil</keyword>
<keyword evidence="1" id="KW-0479">Metal-binding</keyword>
<organism evidence="4">
    <name type="scientific">Rhizopus microsporus var. microsporus</name>
    <dbReference type="NCBI Taxonomy" id="86635"/>
    <lineage>
        <taxon>Eukaryota</taxon>
        <taxon>Fungi</taxon>
        <taxon>Fungi incertae sedis</taxon>
        <taxon>Mucoromycota</taxon>
        <taxon>Mucoromycotina</taxon>
        <taxon>Mucoromycetes</taxon>
        <taxon>Mucorales</taxon>
        <taxon>Mucorineae</taxon>
        <taxon>Rhizopodaceae</taxon>
        <taxon>Rhizopus</taxon>
    </lineage>
</organism>
<dbReference type="GO" id="GO:0008270">
    <property type="term" value="F:zinc ion binding"/>
    <property type="evidence" value="ECO:0007669"/>
    <property type="project" value="UniProtKB-KW"/>
</dbReference>
<dbReference type="Pfam" id="PF13639">
    <property type="entry name" value="zf-RING_2"/>
    <property type="match status" value="1"/>
</dbReference>
<keyword evidence="1" id="KW-0862">Zinc</keyword>
<dbReference type="InterPro" id="IPR001841">
    <property type="entry name" value="Znf_RING"/>
</dbReference>
<evidence type="ECO:0000256" key="2">
    <source>
        <dbReference type="SAM" id="Coils"/>
    </source>
</evidence>
<evidence type="ECO:0000259" key="3">
    <source>
        <dbReference type="PROSITE" id="PS50089"/>
    </source>
</evidence>
<dbReference type="InterPro" id="IPR013083">
    <property type="entry name" value="Znf_RING/FYVE/PHD"/>
</dbReference>
<evidence type="ECO:0000256" key="1">
    <source>
        <dbReference type="PROSITE-ProRule" id="PRU00175"/>
    </source>
</evidence>
<dbReference type="SUPFAM" id="SSF57850">
    <property type="entry name" value="RING/U-box"/>
    <property type="match status" value="1"/>
</dbReference>
<gene>
    <name evidence="4" type="ORF">BCV72DRAFT_307028</name>
</gene>
<dbReference type="PANTHER" id="PTHR16047:SF7">
    <property type="entry name" value="E3 UBIQUITIN-PROTEIN LIGASE RFWD3"/>
    <property type="match status" value="1"/>
</dbReference>
<dbReference type="Gene3D" id="3.30.40.10">
    <property type="entry name" value="Zinc/RING finger domain, C3HC4 (zinc finger)"/>
    <property type="match status" value="1"/>
</dbReference>
<dbReference type="GO" id="GO:0016567">
    <property type="term" value="P:protein ubiquitination"/>
    <property type="evidence" value="ECO:0007669"/>
    <property type="project" value="InterPro"/>
</dbReference>
<dbReference type="EMBL" id="KV921962">
    <property type="protein sequence ID" value="ORE04769.1"/>
    <property type="molecule type" value="Genomic_DNA"/>
</dbReference>
<protein>
    <recommendedName>
        <fullName evidence="3">RING-type domain-containing protein</fullName>
    </recommendedName>
</protein>
<accession>A0A1X0QYE4</accession>
<dbReference type="GO" id="GO:0036297">
    <property type="term" value="P:interstrand cross-link repair"/>
    <property type="evidence" value="ECO:0007669"/>
    <property type="project" value="InterPro"/>
</dbReference>
<name>A0A1X0QYE4_RHIZD</name>
<feature type="coiled-coil region" evidence="2">
    <location>
        <begin position="81"/>
        <end position="115"/>
    </location>
</feature>
<dbReference type="SMART" id="SM00184">
    <property type="entry name" value="RING"/>
    <property type="match status" value="1"/>
</dbReference>
<proteinExistence type="predicted"/>
<dbReference type="CDD" id="cd16450">
    <property type="entry name" value="mRING-C3HGC3_RFWD3"/>
    <property type="match status" value="1"/>
</dbReference>
<reference evidence="4" key="1">
    <citation type="journal article" date="2016" name="Proc. Natl. Acad. Sci. U.S.A.">
        <title>Lipid metabolic changes in an early divergent fungus govern the establishment of a mutualistic symbiosis with endobacteria.</title>
        <authorList>
            <person name="Lastovetsky O.A."/>
            <person name="Gaspar M.L."/>
            <person name="Mondo S.J."/>
            <person name="LaButti K.M."/>
            <person name="Sandor L."/>
            <person name="Grigoriev I.V."/>
            <person name="Henry S.A."/>
            <person name="Pawlowska T.E."/>
        </authorList>
    </citation>
    <scope>NUCLEOTIDE SEQUENCE [LARGE SCALE GENOMIC DNA]</scope>
    <source>
        <strain evidence="4">ATCC 52814</strain>
    </source>
</reference>
<keyword evidence="1" id="KW-0863">Zinc-finger</keyword>
<dbReference type="GO" id="GO:0005634">
    <property type="term" value="C:nucleus"/>
    <property type="evidence" value="ECO:0007669"/>
    <property type="project" value="InterPro"/>
</dbReference>
<dbReference type="VEuPathDB" id="FungiDB:BCV72DRAFT_307028"/>